<dbReference type="AlphaFoldDB" id="A0A7J7IIR0"/>
<organism evidence="2 3">
    <name type="scientific">Cyanidiococcus yangmingshanensis</name>
    <dbReference type="NCBI Taxonomy" id="2690220"/>
    <lineage>
        <taxon>Eukaryota</taxon>
        <taxon>Rhodophyta</taxon>
        <taxon>Bangiophyceae</taxon>
        <taxon>Cyanidiales</taxon>
        <taxon>Cyanidiaceae</taxon>
        <taxon>Cyanidiococcus</taxon>
    </lineage>
</organism>
<proteinExistence type="predicted"/>
<accession>A0A7J7IIR0</accession>
<name>A0A7J7IIR0_9RHOD</name>
<feature type="region of interest" description="Disordered" evidence="1">
    <location>
        <begin position="261"/>
        <end position="282"/>
    </location>
</feature>
<dbReference type="EMBL" id="VWRR01000010">
    <property type="protein sequence ID" value="KAF6002387.1"/>
    <property type="molecule type" value="Genomic_DNA"/>
</dbReference>
<gene>
    <name evidence="2" type="ORF">F1559_001252</name>
</gene>
<dbReference type="Proteomes" id="UP000530660">
    <property type="component" value="Unassembled WGS sequence"/>
</dbReference>
<keyword evidence="3" id="KW-1185">Reference proteome</keyword>
<evidence type="ECO:0000313" key="3">
    <source>
        <dbReference type="Proteomes" id="UP000530660"/>
    </source>
</evidence>
<reference evidence="2 3" key="1">
    <citation type="journal article" date="2020" name="J. Phycol.">
        <title>Comparative genome analysis reveals Cyanidiococcus gen. nov., a new extremophilic red algal genus sister to Cyanidioschyzon (Cyanidioschyzonaceae, Rhodophyta).</title>
        <authorList>
            <person name="Liu S.-L."/>
            <person name="Chiang Y.-R."/>
            <person name="Yoon H.S."/>
            <person name="Fu H.-Y."/>
        </authorList>
    </citation>
    <scope>NUCLEOTIDE SEQUENCE [LARGE SCALE GENOMIC DNA]</scope>
    <source>
        <strain evidence="2 3">THAL066</strain>
    </source>
</reference>
<evidence type="ECO:0000256" key="1">
    <source>
        <dbReference type="SAM" id="MobiDB-lite"/>
    </source>
</evidence>
<evidence type="ECO:0000313" key="2">
    <source>
        <dbReference type="EMBL" id="KAF6002387.1"/>
    </source>
</evidence>
<comment type="caution">
    <text evidence="2">The sequence shown here is derived from an EMBL/GenBank/DDBJ whole genome shotgun (WGS) entry which is preliminary data.</text>
</comment>
<protein>
    <submittedName>
        <fullName evidence="2">Uncharacterized protein</fullName>
    </submittedName>
</protein>
<sequence>MVLADQRTSRGCLVGFFDALEQVPHEALSFSGDFWRLGLSSVASVVQWAKRWPRRTSGSMQAIQPRASLASGDARFRNAEHVPEALFWQIAPIGRGSASVASAHLDLVVTTMDDASWALLGIRLAWLRIRSSKTGDAQSGSTRSMTVALRGDVDAVDSSSTGSSASSRLQLTPLQDPKAALPADIQCDWLWMECCCDDPAALSLNPSCRQVTLTVPEAVSWSSPAWLVLGTVQVYGLRLSSPALDRWLLFLNWRQQHPVAETREPETFPERSSSSGDSVKAPRRMVQRPPACQVRCLLRRALISICLALVNGFGSDLHHHAAATELEQTWYALLWEGMLWGQAQRHWYAPNPLDAWSEPQQGRVHDDCWPLAGWLGRHWPRVMHLLERVLHKRALFLLTSRLGGGEASSPITALDMALERFANTERQQASRYAEAMCSLSRVAERGPLASLRTDAGDVAPDDGRLVYPQLASIALSWAVHGLVALVETVPYLSRTSTERGFRVSPWSACARLYVQTAVLFWHELEENQSDGDMLVDGFVRAAGTFLEWLASRERPRSESSLELLSWLFEPFAFHSRDHVVVSFLDCWLGAANVDDRRASSQRHRFLRWHCWSRWLVATLLRYTRASPEDGRTVVFRRAYDESECRGCCRR</sequence>